<dbReference type="PANTHER" id="PTHR43133">
    <property type="entry name" value="RNA POLYMERASE ECF-TYPE SIGMA FACTO"/>
    <property type="match status" value="1"/>
</dbReference>
<evidence type="ECO:0000259" key="7">
    <source>
        <dbReference type="Pfam" id="PF08281"/>
    </source>
</evidence>
<evidence type="ECO:0000256" key="2">
    <source>
        <dbReference type="ARBA" id="ARBA00023015"/>
    </source>
</evidence>
<evidence type="ECO:0000256" key="4">
    <source>
        <dbReference type="ARBA" id="ARBA00023125"/>
    </source>
</evidence>
<evidence type="ECO:0000256" key="3">
    <source>
        <dbReference type="ARBA" id="ARBA00023082"/>
    </source>
</evidence>
<dbReference type="STRING" id="1886670.PTI45_02771"/>
<feature type="domain" description="RNA polymerase sigma-70 region 2" evidence="6">
    <location>
        <begin position="28"/>
        <end position="89"/>
    </location>
</feature>
<dbReference type="Gene3D" id="1.10.1740.10">
    <property type="match status" value="1"/>
</dbReference>
<keyword evidence="3" id="KW-0731">Sigma factor</keyword>
<dbReference type="InterPro" id="IPR036388">
    <property type="entry name" value="WH-like_DNA-bd_sf"/>
</dbReference>
<feature type="domain" description="RNA polymerase sigma factor 70 region 4 type 2" evidence="7">
    <location>
        <begin position="115"/>
        <end position="165"/>
    </location>
</feature>
<keyword evidence="9" id="KW-1185">Reference proteome</keyword>
<dbReference type="AlphaFoldDB" id="A0A1E3L1U6"/>
<comment type="caution">
    <text evidence="8">The sequence shown here is derived from an EMBL/GenBank/DDBJ whole genome shotgun (WGS) entry which is preliminary data.</text>
</comment>
<evidence type="ECO:0000313" key="9">
    <source>
        <dbReference type="Proteomes" id="UP000094578"/>
    </source>
</evidence>
<dbReference type="InterPro" id="IPR013249">
    <property type="entry name" value="RNA_pol_sigma70_r4_t2"/>
</dbReference>
<reference evidence="8 9" key="1">
    <citation type="submission" date="2016-08" db="EMBL/GenBank/DDBJ databases">
        <title>Genome sequencing of Paenibacillus sp. TI45-13ar, isolated from Korean traditional nuruk.</title>
        <authorList>
            <person name="Kim S.-J."/>
        </authorList>
    </citation>
    <scope>NUCLEOTIDE SEQUENCE [LARGE SCALE GENOMIC DNA]</scope>
    <source>
        <strain evidence="8 9">TI45-13ar</strain>
    </source>
</reference>
<dbReference type="InterPro" id="IPR013325">
    <property type="entry name" value="RNA_pol_sigma_r2"/>
</dbReference>
<dbReference type="RefSeq" id="WP_069328182.1">
    <property type="nucleotide sequence ID" value="NZ_MDER01000046.1"/>
</dbReference>
<organism evidence="8 9">
    <name type="scientific">Paenibacillus nuruki</name>
    <dbReference type="NCBI Taxonomy" id="1886670"/>
    <lineage>
        <taxon>Bacteria</taxon>
        <taxon>Bacillati</taxon>
        <taxon>Bacillota</taxon>
        <taxon>Bacilli</taxon>
        <taxon>Bacillales</taxon>
        <taxon>Paenibacillaceae</taxon>
        <taxon>Paenibacillus</taxon>
    </lineage>
</organism>
<evidence type="ECO:0000259" key="6">
    <source>
        <dbReference type="Pfam" id="PF04542"/>
    </source>
</evidence>
<dbReference type="InterPro" id="IPR013324">
    <property type="entry name" value="RNA_pol_sigma_r3/r4-like"/>
</dbReference>
<keyword evidence="2" id="KW-0805">Transcription regulation</keyword>
<gene>
    <name evidence="8" type="ORF">PTI45_02771</name>
</gene>
<name>A0A1E3L1U6_9BACL</name>
<evidence type="ECO:0000256" key="1">
    <source>
        <dbReference type="ARBA" id="ARBA00010641"/>
    </source>
</evidence>
<dbReference type="InterPro" id="IPR039425">
    <property type="entry name" value="RNA_pol_sigma-70-like"/>
</dbReference>
<sequence>MTLLHKQDLTLCSTHSTDQTTAYWKEQLPSLYKYCLSLTHHIADAEDLMQETCLKILSAQCKGLSIAQSEAYTIRTARNTWIDIMRRKRYVDDYIQQHQLTVHDIAEPCPQDIELAIQQLMNQLSPWQQAIFMLRDLFGYSAADTAQMLETTEGAVKAALYRARTILTQKADTLDEYISLAEDRDTLMLLHQYVQALHTGDASRIVQLTVMRMNTSSQDVQAIAIDIQLAGAKHSTSTVVSNTMQPFLPYHKQLYSSSSSEMRMIA</sequence>
<dbReference type="SUPFAM" id="SSF88659">
    <property type="entry name" value="Sigma3 and sigma4 domains of RNA polymerase sigma factors"/>
    <property type="match status" value="1"/>
</dbReference>
<dbReference type="NCBIfam" id="TIGR02937">
    <property type="entry name" value="sigma70-ECF"/>
    <property type="match status" value="1"/>
</dbReference>
<dbReference type="EMBL" id="MDER01000046">
    <property type="protein sequence ID" value="ODP27748.1"/>
    <property type="molecule type" value="Genomic_DNA"/>
</dbReference>
<dbReference type="PANTHER" id="PTHR43133:SF8">
    <property type="entry name" value="RNA POLYMERASE SIGMA FACTOR HI_1459-RELATED"/>
    <property type="match status" value="1"/>
</dbReference>
<comment type="similarity">
    <text evidence="1">Belongs to the sigma-70 factor family. ECF subfamily.</text>
</comment>
<dbReference type="Proteomes" id="UP000094578">
    <property type="component" value="Unassembled WGS sequence"/>
</dbReference>
<dbReference type="GO" id="GO:0016987">
    <property type="term" value="F:sigma factor activity"/>
    <property type="evidence" value="ECO:0007669"/>
    <property type="project" value="UniProtKB-KW"/>
</dbReference>
<protein>
    <submittedName>
        <fullName evidence="8">Uncharacterized protein</fullName>
    </submittedName>
</protein>
<keyword evidence="5" id="KW-0804">Transcription</keyword>
<accession>A0A1E3L1U6</accession>
<proteinExistence type="inferred from homology"/>
<evidence type="ECO:0000256" key="5">
    <source>
        <dbReference type="ARBA" id="ARBA00023163"/>
    </source>
</evidence>
<dbReference type="Gene3D" id="1.10.10.10">
    <property type="entry name" value="Winged helix-like DNA-binding domain superfamily/Winged helix DNA-binding domain"/>
    <property type="match status" value="1"/>
</dbReference>
<dbReference type="Pfam" id="PF04542">
    <property type="entry name" value="Sigma70_r2"/>
    <property type="match status" value="1"/>
</dbReference>
<dbReference type="GO" id="GO:0006352">
    <property type="term" value="P:DNA-templated transcription initiation"/>
    <property type="evidence" value="ECO:0007669"/>
    <property type="project" value="InterPro"/>
</dbReference>
<dbReference type="InterPro" id="IPR007627">
    <property type="entry name" value="RNA_pol_sigma70_r2"/>
</dbReference>
<dbReference type="SUPFAM" id="SSF88946">
    <property type="entry name" value="Sigma2 domain of RNA polymerase sigma factors"/>
    <property type="match status" value="1"/>
</dbReference>
<dbReference type="GO" id="GO:0003677">
    <property type="term" value="F:DNA binding"/>
    <property type="evidence" value="ECO:0007669"/>
    <property type="project" value="UniProtKB-KW"/>
</dbReference>
<keyword evidence="4" id="KW-0238">DNA-binding</keyword>
<dbReference type="Pfam" id="PF08281">
    <property type="entry name" value="Sigma70_r4_2"/>
    <property type="match status" value="1"/>
</dbReference>
<dbReference type="InterPro" id="IPR014284">
    <property type="entry name" value="RNA_pol_sigma-70_dom"/>
</dbReference>
<evidence type="ECO:0000313" key="8">
    <source>
        <dbReference type="EMBL" id="ODP27748.1"/>
    </source>
</evidence>